<evidence type="ECO:0000256" key="1">
    <source>
        <dbReference type="SAM" id="MobiDB-lite"/>
    </source>
</evidence>
<proteinExistence type="predicted"/>
<dbReference type="EMBL" id="JBJQOH010000003">
    <property type="protein sequence ID" value="KAL3691400.1"/>
    <property type="molecule type" value="Genomic_DNA"/>
</dbReference>
<feature type="compositionally biased region" description="Acidic residues" evidence="1">
    <location>
        <begin position="386"/>
        <end position="398"/>
    </location>
</feature>
<comment type="caution">
    <text evidence="2">The sequence shown here is derived from an EMBL/GenBank/DDBJ whole genome shotgun (WGS) entry which is preliminary data.</text>
</comment>
<organism evidence="2 3">
    <name type="scientific">Riccia sorocarpa</name>
    <dbReference type="NCBI Taxonomy" id="122646"/>
    <lineage>
        <taxon>Eukaryota</taxon>
        <taxon>Viridiplantae</taxon>
        <taxon>Streptophyta</taxon>
        <taxon>Embryophyta</taxon>
        <taxon>Marchantiophyta</taxon>
        <taxon>Marchantiopsida</taxon>
        <taxon>Marchantiidae</taxon>
        <taxon>Marchantiales</taxon>
        <taxon>Ricciaceae</taxon>
        <taxon>Riccia</taxon>
    </lineage>
</organism>
<gene>
    <name evidence="2" type="ORF">R1sor_005051</name>
</gene>
<reference evidence="2 3" key="1">
    <citation type="submission" date="2024-09" db="EMBL/GenBank/DDBJ databases">
        <title>Chromosome-scale assembly of Riccia sorocarpa.</title>
        <authorList>
            <person name="Paukszto L."/>
        </authorList>
    </citation>
    <scope>NUCLEOTIDE SEQUENCE [LARGE SCALE GENOMIC DNA]</scope>
    <source>
        <strain evidence="2">LP-2024</strain>
        <tissue evidence="2">Aerial parts of the thallus</tissue>
    </source>
</reference>
<feature type="compositionally biased region" description="Basic and acidic residues" evidence="1">
    <location>
        <begin position="164"/>
        <end position="173"/>
    </location>
</feature>
<feature type="compositionally biased region" description="Basic and acidic residues" evidence="1">
    <location>
        <begin position="337"/>
        <end position="350"/>
    </location>
</feature>
<feature type="compositionally biased region" description="Basic residues" evidence="1">
    <location>
        <begin position="452"/>
        <end position="461"/>
    </location>
</feature>
<keyword evidence="3" id="KW-1185">Reference proteome</keyword>
<feature type="compositionally biased region" description="Polar residues" evidence="1">
    <location>
        <begin position="70"/>
        <end position="94"/>
    </location>
</feature>
<feature type="compositionally biased region" description="Low complexity" evidence="1">
    <location>
        <begin position="215"/>
        <end position="228"/>
    </location>
</feature>
<feature type="region of interest" description="Disordered" evidence="1">
    <location>
        <begin position="148"/>
        <end position="248"/>
    </location>
</feature>
<evidence type="ECO:0000313" key="2">
    <source>
        <dbReference type="EMBL" id="KAL3691400.1"/>
    </source>
</evidence>
<name>A0ABD3HMR8_9MARC</name>
<feature type="compositionally biased region" description="Polar residues" evidence="1">
    <location>
        <begin position="351"/>
        <end position="360"/>
    </location>
</feature>
<accession>A0ABD3HMR8</accession>
<dbReference type="AlphaFoldDB" id="A0ABD3HMR8"/>
<dbReference type="Proteomes" id="UP001633002">
    <property type="component" value="Unassembled WGS sequence"/>
</dbReference>
<evidence type="ECO:0000313" key="3">
    <source>
        <dbReference type="Proteomes" id="UP001633002"/>
    </source>
</evidence>
<protein>
    <submittedName>
        <fullName evidence="2">Uncharacterized protein</fullName>
    </submittedName>
</protein>
<feature type="region of interest" description="Disordered" evidence="1">
    <location>
        <begin position="37"/>
        <end position="136"/>
    </location>
</feature>
<feature type="region of interest" description="Disordered" evidence="1">
    <location>
        <begin position="438"/>
        <end position="461"/>
    </location>
</feature>
<feature type="compositionally biased region" description="Polar residues" evidence="1">
    <location>
        <begin position="103"/>
        <end position="117"/>
    </location>
</feature>
<sequence>MEPLDQGPPLLSSEEYTRDGAILNWRKREPTRRLSLLARSSELSSWTKRTRNDSGQDLGMEIEQEDQQRILASSGQKTAGRSPNRSQALAQHASNIRMALFGSPSSPKATQGSQFTDQAAAGSWPTDPDHSLGHSNPLFEAATVNHTQHFPPLAGPGVTTVGKGRSEPPDPKLKATSSDPALGAADKHGGTGTGGNANSGSLNQQPGAVDPGGTSRPSYAAAANARGARSAHHQQGGTDPSRVFQLKDEDRREVAETLNMMPQPEERTDPKKVLIHHLSDEAAAKFNYIRKDLEDTAVVVNTGVTNPMRDTVLKWAHDHFTIKHRVHIRRLKAEVEKVKLSSGKDKEKQGRNNNSSSVSPISEAAKQKDPNVVNNSNPYNILGTEALEDNPMSEDDSANAEAAQGVHQEATSKLSNIDIPVEYEEGMDVSVLQKRGAEIPAAKATRSGSQSKKNKKDGKKN</sequence>
<feature type="region of interest" description="Disordered" evidence="1">
    <location>
        <begin position="337"/>
        <end position="418"/>
    </location>
</feature>